<dbReference type="PANTHER" id="PTHR15893:SF0">
    <property type="entry name" value="LARGE RIBOSOMAL SUBUNIT PROTEIN BL27M"/>
    <property type="match status" value="1"/>
</dbReference>
<evidence type="ECO:0000256" key="3">
    <source>
        <dbReference type="ARBA" id="ARBA00022980"/>
    </source>
</evidence>
<keyword evidence="4" id="KW-0496">Mitochondrion</keyword>
<keyword evidence="3" id="KW-0689">Ribosomal protein</keyword>
<dbReference type="AlphaFoldDB" id="A0A1E4TDC7"/>
<dbReference type="GO" id="GO:0005762">
    <property type="term" value="C:mitochondrial large ribosomal subunit"/>
    <property type="evidence" value="ECO:0007669"/>
    <property type="project" value="TreeGrafter"/>
</dbReference>
<comment type="similarity">
    <text evidence="2">Belongs to the bacterial ribosomal protein bL27 family.</text>
</comment>
<dbReference type="GO" id="GO:0006412">
    <property type="term" value="P:translation"/>
    <property type="evidence" value="ECO:0007669"/>
    <property type="project" value="InterPro"/>
</dbReference>
<dbReference type="Pfam" id="PF01016">
    <property type="entry name" value="Ribosomal_L27"/>
    <property type="match status" value="1"/>
</dbReference>
<name>A0A1E4TDC7_9ASCO</name>
<dbReference type="GO" id="GO:0003735">
    <property type="term" value="F:structural constituent of ribosome"/>
    <property type="evidence" value="ECO:0007669"/>
    <property type="project" value="InterPro"/>
</dbReference>
<dbReference type="NCBIfam" id="TIGR00062">
    <property type="entry name" value="L27"/>
    <property type="match status" value="1"/>
</dbReference>
<comment type="subcellular location">
    <subcellularLocation>
        <location evidence="1">Mitochondrion</location>
    </subcellularLocation>
</comment>
<keyword evidence="5" id="KW-0687">Ribonucleoprotein</keyword>
<feature type="region of interest" description="Disordered" evidence="8">
    <location>
        <begin position="1"/>
        <end position="25"/>
    </location>
</feature>
<dbReference type="EMBL" id="KV453843">
    <property type="protein sequence ID" value="ODV89765.1"/>
    <property type="molecule type" value="Genomic_DNA"/>
</dbReference>
<evidence type="ECO:0000256" key="7">
    <source>
        <dbReference type="ARBA" id="ARBA00035465"/>
    </source>
</evidence>
<evidence type="ECO:0000256" key="2">
    <source>
        <dbReference type="ARBA" id="ARBA00010797"/>
    </source>
</evidence>
<feature type="non-terminal residue" evidence="9">
    <location>
        <position position="217"/>
    </location>
</feature>
<dbReference type="FunFam" id="2.40.50.100:FF:000042">
    <property type="entry name" value="50S ribosomal protein L27"/>
    <property type="match status" value="1"/>
</dbReference>
<protein>
    <recommendedName>
        <fullName evidence="6">Large ribosomal subunit protein bL27m</fullName>
    </recommendedName>
    <alternativeName>
        <fullName evidence="7">54S ribosomal protein L2, mitochondrial</fullName>
    </alternativeName>
</protein>
<dbReference type="OrthoDB" id="1867012at2759"/>
<dbReference type="Gene3D" id="2.40.50.100">
    <property type="match status" value="1"/>
</dbReference>
<organism evidence="9 10">
    <name type="scientific">Tortispora caseinolytica NRRL Y-17796</name>
    <dbReference type="NCBI Taxonomy" id="767744"/>
    <lineage>
        <taxon>Eukaryota</taxon>
        <taxon>Fungi</taxon>
        <taxon>Dikarya</taxon>
        <taxon>Ascomycota</taxon>
        <taxon>Saccharomycotina</taxon>
        <taxon>Trigonopsidomycetes</taxon>
        <taxon>Trigonopsidales</taxon>
        <taxon>Trigonopsidaceae</taxon>
        <taxon>Tortispora</taxon>
    </lineage>
</organism>
<reference evidence="10" key="1">
    <citation type="submission" date="2016-02" db="EMBL/GenBank/DDBJ databases">
        <title>Comparative genomics of biotechnologically important yeasts.</title>
        <authorList>
            <consortium name="DOE Joint Genome Institute"/>
            <person name="Riley R."/>
            <person name="Haridas S."/>
            <person name="Wolfe K.H."/>
            <person name="Lopes M.R."/>
            <person name="Hittinger C.T."/>
            <person name="Goker M."/>
            <person name="Salamov A."/>
            <person name="Wisecaver J."/>
            <person name="Long T.M."/>
            <person name="Aerts A.L."/>
            <person name="Barry K."/>
            <person name="Choi C."/>
            <person name="Clum A."/>
            <person name="Coughlan A.Y."/>
            <person name="Deshpande S."/>
            <person name="Douglass A.P."/>
            <person name="Hanson S.J."/>
            <person name="Klenk H.-P."/>
            <person name="Labutti K."/>
            <person name="Lapidus A."/>
            <person name="Lindquist E."/>
            <person name="Lipzen A."/>
            <person name="Meier-Kolthoff J.P."/>
            <person name="Ohm R.A."/>
            <person name="Otillar R.P."/>
            <person name="Pangilinan J."/>
            <person name="Peng Y."/>
            <person name="Rokas A."/>
            <person name="Rosa C.A."/>
            <person name="Scheuner C."/>
            <person name="Sibirny A.A."/>
            <person name="Slot J.C."/>
            <person name="Stielow J.B."/>
            <person name="Sun H."/>
            <person name="Kurtzman C.P."/>
            <person name="Blackwell M."/>
            <person name="Jeffries T.W."/>
            <person name="Grigoriev I.V."/>
        </authorList>
    </citation>
    <scope>NUCLEOTIDE SEQUENCE [LARGE SCALE GENOMIC DNA]</scope>
    <source>
        <strain evidence="10">NRRL Y-17796</strain>
    </source>
</reference>
<evidence type="ECO:0000256" key="1">
    <source>
        <dbReference type="ARBA" id="ARBA00004173"/>
    </source>
</evidence>
<dbReference type="SUPFAM" id="SSF110324">
    <property type="entry name" value="Ribosomal L27 protein-like"/>
    <property type="match status" value="1"/>
</dbReference>
<evidence type="ECO:0000313" key="9">
    <source>
        <dbReference type="EMBL" id="ODV89765.1"/>
    </source>
</evidence>
<keyword evidence="10" id="KW-1185">Reference proteome</keyword>
<evidence type="ECO:0000256" key="5">
    <source>
        <dbReference type="ARBA" id="ARBA00023274"/>
    </source>
</evidence>
<evidence type="ECO:0000256" key="8">
    <source>
        <dbReference type="SAM" id="MobiDB-lite"/>
    </source>
</evidence>
<sequence length="217" mass="24432">VRTATKRQAGSGTKHSDSAGRRLGIKRGEGSAVGIGDIILRQRGTKFWPGENANIGRDHTIISNESGYVRFYRDPFHPNRKLVGVALGPELRLPTPHWLPRVRRFGRLQVEDAHIKRQLIDWRPKKELMLQDEIAATKKARANDIEQRIAALTETFKATLDAETAAVAAERQVYEEVLLSRGLTVDEARADIDAEYAYQRRLEVAKGLITEQEALDK</sequence>
<evidence type="ECO:0000313" key="10">
    <source>
        <dbReference type="Proteomes" id="UP000095023"/>
    </source>
</evidence>
<evidence type="ECO:0000256" key="6">
    <source>
        <dbReference type="ARBA" id="ARBA00035267"/>
    </source>
</evidence>
<feature type="compositionally biased region" description="Polar residues" evidence="8">
    <location>
        <begin position="1"/>
        <end position="13"/>
    </location>
</feature>
<gene>
    <name evidence="9" type="ORF">CANCADRAFT_19163</name>
</gene>
<dbReference type="InterPro" id="IPR001684">
    <property type="entry name" value="Ribosomal_bL27"/>
</dbReference>
<proteinExistence type="inferred from homology"/>
<dbReference type="PANTHER" id="PTHR15893">
    <property type="entry name" value="RIBOSOMAL PROTEIN L27"/>
    <property type="match status" value="1"/>
</dbReference>
<accession>A0A1E4TDC7</accession>
<dbReference type="PRINTS" id="PR00063">
    <property type="entry name" value="RIBOSOMALL27"/>
</dbReference>
<feature type="non-terminal residue" evidence="9">
    <location>
        <position position="1"/>
    </location>
</feature>
<dbReference type="PROSITE" id="PS00831">
    <property type="entry name" value="RIBOSOMAL_L27"/>
    <property type="match status" value="1"/>
</dbReference>
<dbReference type="Proteomes" id="UP000095023">
    <property type="component" value="Unassembled WGS sequence"/>
</dbReference>
<dbReference type="InterPro" id="IPR018261">
    <property type="entry name" value="Ribosomal_bL27_CS"/>
</dbReference>
<evidence type="ECO:0000256" key="4">
    <source>
        <dbReference type="ARBA" id="ARBA00023128"/>
    </source>
</evidence>